<evidence type="ECO:0000313" key="1">
    <source>
        <dbReference type="EMBL" id="KAI9550824.1"/>
    </source>
</evidence>
<reference evidence="1" key="1">
    <citation type="submission" date="2022-05" db="EMBL/GenBank/DDBJ databases">
        <title>A multi-omics perspective on studying reproductive biology in Daphnia sinensis.</title>
        <authorList>
            <person name="Jia J."/>
        </authorList>
    </citation>
    <scope>NUCLEOTIDE SEQUENCE</scope>
    <source>
        <strain evidence="1">WSL</strain>
    </source>
</reference>
<keyword evidence="2" id="KW-1185">Reference proteome</keyword>
<name>A0AAD5KFL6_9CRUS</name>
<gene>
    <name evidence="1" type="ORF">GHT06_005405</name>
</gene>
<dbReference type="AlphaFoldDB" id="A0AAD5KFL6"/>
<comment type="caution">
    <text evidence="1">The sequence shown here is derived from an EMBL/GenBank/DDBJ whole genome shotgun (WGS) entry which is preliminary data.</text>
</comment>
<accession>A0AAD5KFL6</accession>
<evidence type="ECO:0000313" key="2">
    <source>
        <dbReference type="Proteomes" id="UP000820818"/>
    </source>
</evidence>
<organism evidence="1 2">
    <name type="scientific">Daphnia sinensis</name>
    <dbReference type="NCBI Taxonomy" id="1820382"/>
    <lineage>
        <taxon>Eukaryota</taxon>
        <taxon>Metazoa</taxon>
        <taxon>Ecdysozoa</taxon>
        <taxon>Arthropoda</taxon>
        <taxon>Crustacea</taxon>
        <taxon>Branchiopoda</taxon>
        <taxon>Diplostraca</taxon>
        <taxon>Cladocera</taxon>
        <taxon>Anomopoda</taxon>
        <taxon>Daphniidae</taxon>
        <taxon>Daphnia</taxon>
        <taxon>Daphnia similis group</taxon>
    </lineage>
</organism>
<dbReference type="EMBL" id="WJBH02000080">
    <property type="protein sequence ID" value="KAI9550824.1"/>
    <property type="molecule type" value="Genomic_DNA"/>
</dbReference>
<protein>
    <submittedName>
        <fullName evidence="1">Uncharacterized protein</fullName>
    </submittedName>
</protein>
<proteinExistence type="predicted"/>
<sequence length="107" mass="12600">MLERMQGRDLKSTREVIQSRRQVEQSLIDIEQELEVCLVTIENIEIFQAKLKICGYNMEATKNYMVEQTVMRRQTTKCKNGFMAYNCRHCNVTYENKAMVINNTTPI</sequence>
<dbReference type="Proteomes" id="UP000820818">
    <property type="component" value="Unassembled WGS sequence"/>
</dbReference>